<gene>
    <name evidence="2" type="ORF">INF20_03405</name>
</gene>
<dbReference type="Proteomes" id="UP001516588">
    <property type="component" value="Unassembled WGS sequence"/>
</dbReference>
<reference evidence="2 3" key="1">
    <citation type="submission" date="2020-10" db="EMBL/GenBank/DDBJ databases">
        <title>ChiBAC.</title>
        <authorList>
            <person name="Zenner C."/>
            <person name="Hitch T.C.A."/>
            <person name="Clavel T."/>
        </authorList>
    </citation>
    <scope>NUCLEOTIDE SEQUENCE [LARGE SCALE GENOMIC DNA]</scope>
    <source>
        <strain evidence="2 3">DSM 108706</strain>
    </source>
</reference>
<dbReference type="SUPFAM" id="SSF52833">
    <property type="entry name" value="Thioredoxin-like"/>
    <property type="match status" value="1"/>
</dbReference>
<dbReference type="CDD" id="cd03036">
    <property type="entry name" value="ArsC_like"/>
    <property type="match status" value="1"/>
</dbReference>
<proteinExistence type="inferred from homology"/>
<dbReference type="PANTHER" id="PTHR30041:SF8">
    <property type="entry name" value="PROTEIN YFFB"/>
    <property type="match status" value="1"/>
</dbReference>
<dbReference type="NCBIfam" id="TIGR01617">
    <property type="entry name" value="arsC_related"/>
    <property type="match status" value="1"/>
</dbReference>
<dbReference type="PROSITE" id="PS51353">
    <property type="entry name" value="ARSC"/>
    <property type="match status" value="1"/>
</dbReference>
<evidence type="ECO:0000256" key="1">
    <source>
        <dbReference type="PROSITE-ProRule" id="PRU01282"/>
    </source>
</evidence>
<dbReference type="EMBL" id="JADCKA010000004">
    <property type="protein sequence ID" value="MBE5035326.1"/>
    <property type="molecule type" value="Genomic_DNA"/>
</dbReference>
<dbReference type="PANTHER" id="PTHR30041">
    <property type="entry name" value="ARSENATE REDUCTASE"/>
    <property type="match status" value="1"/>
</dbReference>
<name>A0ABR9QWT6_9FIRM</name>
<dbReference type="InterPro" id="IPR036249">
    <property type="entry name" value="Thioredoxin-like_sf"/>
</dbReference>
<keyword evidence="3" id="KW-1185">Reference proteome</keyword>
<comment type="similarity">
    <text evidence="1">Belongs to the ArsC family.</text>
</comment>
<organism evidence="2 3">
    <name type="scientific">Gallibacter intestinalis</name>
    <dbReference type="NCBI Taxonomy" id="2779356"/>
    <lineage>
        <taxon>Bacteria</taxon>
        <taxon>Bacillati</taxon>
        <taxon>Bacillota</taxon>
        <taxon>Clostridia</taxon>
        <taxon>Eubacteriales</taxon>
        <taxon>Eubacteriaceae</taxon>
        <taxon>Gallibacter</taxon>
    </lineage>
</organism>
<dbReference type="RefSeq" id="WP_226384996.1">
    <property type="nucleotide sequence ID" value="NZ_JADCKA010000004.1"/>
</dbReference>
<dbReference type="InterPro" id="IPR006660">
    <property type="entry name" value="Arsenate_reductase-like"/>
</dbReference>
<dbReference type="InterPro" id="IPR006504">
    <property type="entry name" value="Tscrpt_reg_Spx/MgsR"/>
</dbReference>
<accession>A0ABR9QWT6</accession>
<evidence type="ECO:0000313" key="2">
    <source>
        <dbReference type="EMBL" id="MBE5035326.1"/>
    </source>
</evidence>
<comment type="caution">
    <text evidence="2">The sequence shown here is derived from an EMBL/GenBank/DDBJ whole genome shotgun (WGS) entry which is preliminary data.</text>
</comment>
<evidence type="ECO:0000313" key="3">
    <source>
        <dbReference type="Proteomes" id="UP001516588"/>
    </source>
</evidence>
<dbReference type="Gene3D" id="3.40.30.10">
    <property type="entry name" value="Glutaredoxin"/>
    <property type="match status" value="1"/>
</dbReference>
<dbReference type="Pfam" id="PF03960">
    <property type="entry name" value="ArsC"/>
    <property type="match status" value="1"/>
</dbReference>
<sequence length="121" mass="14274">MIYYGYPRCSTSRKGEKWLQEREFSYEFKDLSKETPSADELKKWHKASGKDIKKFFNTSGMKYRELDLKNRLADMSDEEKYQLLASEGMLIKRPMVVDGDRVLIGFNEKEWEEYFCSGGNA</sequence>
<protein>
    <submittedName>
        <fullName evidence="2">Arsenate reductase family protein</fullName>
    </submittedName>
</protein>